<comment type="function">
    <text evidence="5">Catalyzes the oxidation of 2-deoxy-scyllo-inosamine (DOIA) with NAD(+) or NADP(+), forming 3-amino-2,3-dideoxy-scyllo-inosose (amino-DOI).</text>
</comment>
<comment type="similarity">
    <text evidence="7">Belongs to the zinc-containing alcohol dehydrogenase family. DOIA dehydrogenase subfamily.</text>
</comment>
<dbReference type="Gene3D" id="3.40.50.720">
    <property type="entry name" value="NAD(P)-binding Rossmann-like Domain"/>
    <property type="match status" value="1"/>
</dbReference>
<reference evidence="15 16" key="2">
    <citation type="submission" date="2017-09" db="EMBL/GenBank/DDBJ databases">
        <authorList>
            <person name="Lee N."/>
            <person name="Cho B.-K."/>
        </authorList>
    </citation>
    <scope>NUCLEOTIDE SEQUENCE [LARGE SCALE GENOMIC DNA]</scope>
    <source>
        <strain evidence="15 16">ATCC 27467</strain>
    </source>
</reference>
<organism evidence="15 16">
    <name type="scientific">Streptomyces subrutilus</name>
    <dbReference type="NCBI Taxonomy" id="36818"/>
    <lineage>
        <taxon>Bacteria</taxon>
        <taxon>Bacillati</taxon>
        <taxon>Actinomycetota</taxon>
        <taxon>Actinomycetes</taxon>
        <taxon>Kitasatosporales</taxon>
        <taxon>Streptomycetaceae</taxon>
        <taxon>Streptomyces</taxon>
    </lineage>
</organism>
<comment type="catalytic activity">
    <reaction evidence="11">
        <text>2-deoxy-scyllo-inosamine + NADP(+) = 3-amino-2,3-dideoxy-scyllo-inosose + NADPH + H(+)</text>
        <dbReference type="Rhea" id="RHEA:33879"/>
        <dbReference type="ChEBI" id="CHEBI:15378"/>
        <dbReference type="ChEBI" id="CHEBI:57783"/>
        <dbReference type="ChEBI" id="CHEBI:58349"/>
        <dbReference type="ChEBI" id="CHEBI:65002"/>
        <dbReference type="ChEBI" id="CHEBI:65003"/>
        <dbReference type="EC" id="1.1.1.329"/>
    </reaction>
</comment>
<dbReference type="InterPro" id="IPR002328">
    <property type="entry name" value="ADH_Zn_CS"/>
</dbReference>
<dbReference type="Proteomes" id="UP000326831">
    <property type="component" value="Chromosome"/>
</dbReference>
<evidence type="ECO:0000256" key="3">
    <source>
        <dbReference type="ARBA" id="ARBA00022833"/>
    </source>
</evidence>
<evidence type="ECO:0000256" key="7">
    <source>
        <dbReference type="ARBA" id="ARBA00038004"/>
    </source>
</evidence>
<dbReference type="InterPro" id="IPR013149">
    <property type="entry name" value="ADH-like_C"/>
</dbReference>
<evidence type="ECO:0000256" key="4">
    <source>
        <dbReference type="ARBA" id="ARBA00023002"/>
    </source>
</evidence>
<dbReference type="KEGG" id="ssub:CP968_06020"/>
<dbReference type="SUPFAM" id="SSF50129">
    <property type="entry name" value="GroES-like"/>
    <property type="match status" value="1"/>
</dbReference>
<dbReference type="EMBL" id="CP023701">
    <property type="protein sequence ID" value="QEU77895.1"/>
    <property type="molecule type" value="Genomic_DNA"/>
</dbReference>
<reference evidence="14" key="3">
    <citation type="submission" date="2020-09" db="EMBL/GenBank/DDBJ databases">
        <authorList>
            <person name="Sun Q."/>
            <person name="Ohkuma M."/>
        </authorList>
    </citation>
    <scope>NUCLEOTIDE SEQUENCE</scope>
    <source>
        <strain evidence="14">JCM 4834</strain>
    </source>
</reference>
<keyword evidence="4" id="KW-0560">Oxidoreductase</keyword>
<evidence type="ECO:0000256" key="11">
    <source>
        <dbReference type="ARBA" id="ARBA00049085"/>
    </source>
</evidence>
<dbReference type="Pfam" id="PF08240">
    <property type="entry name" value="ADH_N"/>
    <property type="match status" value="1"/>
</dbReference>
<dbReference type="InterPro" id="IPR050129">
    <property type="entry name" value="Zn_alcohol_dh"/>
</dbReference>
<dbReference type="Pfam" id="PF00107">
    <property type="entry name" value="ADH_zinc_N"/>
    <property type="match status" value="1"/>
</dbReference>
<dbReference type="EMBL" id="BMVX01000007">
    <property type="protein sequence ID" value="GGZ63128.1"/>
    <property type="molecule type" value="Genomic_DNA"/>
</dbReference>
<evidence type="ECO:0000256" key="1">
    <source>
        <dbReference type="ARBA" id="ARBA00001947"/>
    </source>
</evidence>
<comment type="pathway">
    <text evidence="6">Metabolic intermediate biosynthesis; 2-deoxystreptamine biosynthesis; 2-deoxystreptamine from D-glucose 6-phosphate: step 3/4.</text>
</comment>
<dbReference type="InterPro" id="IPR020843">
    <property type="entry name" value="ER"/>
</dbReference>
<evidence type="ECO:0000256" key="10">
    <source>
        <dbReference type="ARBA" id="ARBA00048685"/>
    </source>
</evidence>
<dbReference type="InterPro" id="IPR013154">
    <property type="entry name" value="ADH-like_N"/>
</dbReference>
<dbReference type="InterPro" id="IPR011032">
    <property type="entry name" value="GroES-like_sf"/>
</dbReference>
<dbReference type="Gene3D" id="3.90.180.10">
    <property type="entry name" value="Medium-chain alcohol dehydrogenases, catalytic domain"/>
    <property type="match status" value="1"/>
</dbReference>
<proteinExistence type="inferred from homology"/>
<dbReference type="OrthoDB" id="9797931at2"/>
<dbReference type="SUPFAM" id="SSF51735">
    <property type="entry name" value="NAD(P)-binding Rossmann-fold domains"/>
    <property type="match status" value="1"/>
</dbReference>
<evidence type="ECO:0000313" key="14">
    <source>
        <dbReference type="EMBL" id="GGZ63128.1"/>
    </source>
</evidence>
<evidence type="ECO:0000256" key="12">
    <source>
        <dbReference type="RuleBase" id="RU361277"/>
    </source>
</evidence>
<sequence>MKALTLTADRTLTLVDHPKPVPERADDVVIRVAQSGICGTDRSVLVGKFPAETGVVMGHEAVGVVDATGPGASRFAVGDRVIVNPTLYCGTCPACLEGHWNFCERKAGTEVGLDYDGSFAEFIRLPELFCHAIPDGMSFDRAVVVEPLACALNNIEAGRLTAGESAVVVGGGPMGVVTAMAAQLYGARVLLVEPDPIRRRLDREVFDAPDFGGRVTVHTPDDTELAGRGDLVVDSVGNLLEQSIGYAAVRGRVVIMGFNSNATATVRPLALLQRGLQIIGAGDYNSQIFPKAVELARTLPLERVVTHHFALADHEEAFKALAAVPGAEYSALKVVLVPPHAEGDA</sequence>
<dbReference type="PROSITE" id="PS00059">
    <property type="entry name" value="ADH_ZINC"/>
    <property type="match status" value="1"/>
</dbReference>
<accession>A0A5P2UHF4</accession>
<feature type="domain" description="Enoyl reductase (ER)" evidence="13">
    <location>
        <begin position="7"/>
        <end position="336"/>
    </location>
</feature>
<dbReference type="PANTHER" id="PTHR43401:SF2">
    <property type="entry name" value="L-THREONINE 3-DEHYDROGENASE"/>
    <property type="match status" value="1"/>
</dbReference>
<reference evidence="14" key="1">
    <citation type="journal article" date="2014" name="Int. J. Syst. Evol. Microbiol.">
        <title>Complete genome sequence of Corynebacterium casei LMG S-19264T (=DSM 44701T), isolated from a smear-ripened cheese.</title>
        <authorList>
            <consortium name="US DOE Joint Genome Institute (JGI-PGF)"/>
            <person name="Walter F."/>
            <person name="Albersmeier A."/>
            <person name="Kalinowski J."/>
            <person name="Ruckert C."/>
        </authorList>
    </citation>
    <scope>NUCLEOTIDE SEQUENCE</scope>
    <source>
        <strain evidence="14">JCM 4834</strain>
    </source>
</reference>
<dbReference type="GO" id="GO:0016491">
    <property type="term" value="F:oxidoreductase activity"/>
    <property type="evidence" value="ECO:0007669"/>
    <property type="project" value="UniProtKB-KW"/>
</dbReference>
<evidence type="ECO:0000313" key="15">
    <source>
        <dbReference type="EMBL" id="QEU77895.1"/>
    </source>
</evidence>
<keyword evidence="2 12" id="KW-0479">Metal-binding</keyword>
<evidence type="ECO:0000256" key="8">
    <source>
        <dbReference type="ARBA" id="ARBA00039102"/>
    </source>
</evidence>
<dbReference type="AlphaFoldDB" id="A0A5P2UHF4"/>
<keyword evidence="3 12" id="KW-0862">Zinc</keyword>
<dbReference type="SMART" id="SM00829">
    <property type="entry name" value="PKS_ER"/>
    <property type="match status" value="1"/>
</dbReference>
<gene>
    <name evidence="15" type="ORF">CP968_06020</name>
    <name evidence="14" type="ORF">GCM10010371_23310</name>
</gene>
<dbReference type="RefSeq" id="WP_150516997.1">
    <property type="nucleotide sequence ID" value="NZ_BMVX01000007.1"/>
</dbReference>
<evidence type="ECO:0000256" key="5">
    <source>
        <dbReference type="ARBA" id="ARBA00037678"/>
    </source>
</evidence>
<evidence type="ECO:0000256" key="6">
    <source>
        <dbReference type="ARBA" id="ARBA00037908"/>
    </source>
</evidence>
<dbReference type="InterPro" id="IPR036291">
    <property type="entry name" value="NAD(P)-bd_dom_sf"/>
</dbReference>
<protein>
    <recommendedName>
        <fullName evidence="9">2-deoxy-scyllo-inosamine dehydrogenase</fullName>
        <ecNumber evidence="8">1.1.1.329</ecNumber>
    </recommendedName>
</protein>
<evidence type="ECO:0000256" key="9">
    <source>
        <dbReference type="ARBA" id="ARBA00039387"/>
    </source>
</evidence>
<evidence type="ECO:0000256" key="2">
    <source>
        <dbReference type="ARBA" id="ARBA00022723"/>
    </source>
</evidence>
<dbReference type="EC" id="1.1.1.329" evidence="8"/>
<keyword evidence="16" id="KW-1185">Reference proteome</keyword>
<dbReference type="PANTHER" id="PTHR43401">
    <property type="entry name" value="L-THREONINE 3-DEHYDROGENASE"/>
    <property type="match status" value="1"/>
</dbReference>
<dbReference type="Proteomes" id="UP000634660">
    <property type="component" value="Unassembled WGS sequence"/>
</dbReference>
<comment type="catalytic activity">
    <reaction evidence="10">
        <text>2-deoxy-scyllo-inosamine + NAD(+) = 3-amino-2,3-dideoxy-scyllo-inosose + NADH + H(+)</text>
        <dbReference type="Rhea" id="RHEA:33883"/>
        <dbReference type="ChEBI" id="CHEBI:15378"/>
        <dbReference type="ChEBI" id="CHEBI:57540"/>
        <dbReference type="ChEBI" id="CHEBI:57945"/>
        <dbReference type="ChEBI" id="CHEBI:65002"/>
        <dbReference type="ChEBI" id="CHEBI:65003"/>
        <dbReference type="EC" id="1.1.1.329"/>
    </reaction>
</comment>
<evidence type="ECO:0000313" key="16">
    <source>
        <dbReference type="Proteomes" id="UP000326831"/>
    </source>
</evidence>
<dbReference type="GO" id="GO:0008270">
    <property type="term" value="F:zinc ion binding"/>
    <property type="evidence" value="ECO:0007669"/>
    <property type="project" value="InterPro"/>
</dbReference>
<evidence type="ECO:0000259" key="13">
    <source>
        <dbReference type="SMART" id="SM00829"/>
    </source>
</evidence>
<name>A0A5P2UHF4_9ACTN</name>
<comment type="cofactor">
    <cofactor evidence="1 12">
        <name>Zn(2+)</name>
        <dbReference type="ChEBI" id="CHEBI:29105"/>
    </cofactor>
</comment>